<accession>A0ACC0J3M5</accession>
<name>A0ACC0J3M5_9ERIC</name>
<evidence type="ECO:0000313" key="1">
    <source>
        <dbReference type="EMBL" id="KAI8031106.1"/>
    </source>
</evidence>
<proteinExistence type="predicted"/>
<dbReference type="EMBL" id="CM045758">
    <property type="protein sequence ID" value="KAI8031106.1"/>
    <property type="molecule type" value="Genomic_DNA"/>
</dbReference>
<dbReference type="Proteomes" id="UP001060215">
    <property type="component" value="Chromosome 1"/>
</dbReference>
<sequence length="99" mass="10913">MYQYLEDKCYPPPPPPTNNGGSKDQLLCLTRNPINDCWQCDPNWANNRQRLIDCAIGFGQAAFDSKDGQIYVVIDSSNHDPANPTSGLDDCSGLVPPSR</sequence>
<protein>
    <submittedName>
        <fullName evidence="1">Uncharacterized protein</fullName>
    </submittedName>
</protein>
<evidence type="ECO:0000313" key="2">
    <source>
        <dbReference type="Proteomes" id="UP001060215"/>
    </source>
</evidence>
<organism evidence="1 2">
    <name type="scientific">Camellia lanceoleosa</name>
    <dbReference type="NCBI Taxonomy" id="1840588"/>
    <lineage>
        <taxon>Eukaryota</taxon>
        <taxon>Viridiplantae</taxon>
        <taxon>Streptophyta</taxon>
        <taxon>Embryophyta</taxon>
        <taxon>Tracheophyta</taxon>
        <taxon>Spermatophyta</taxon>
        <taxon>Magnoliopsida</taxon>
        <taxon>eudicotyledons</taxon>
        <taxon>Gunneridae</taxon>
        <taxon>Pentapetalae</taxon>
        <taxon>asterids</taxon>
        <taxon>Ericales</taxon>
        <taxon>Theaceae</taxon>
        <taxon>Camellia</taxon>
    </lineage>
</organism>
<gene>
    <name evidence="1" type="ORF">LOK49_LG01G01651</name>
</gene>
<keyword evidence="2" id="KW-1185">Reference proteome</keyword>
<reference evidence="1 2" key="1">
    <citation type="journal article" date="2022" name="Plant J.">
        <title>Chromosome-level genome of Camellia lanceoleosa provides a valuable resource for understanding genome evolution and self-incompatibility.</title>
        <authorList>
            <person name="Gong W."/>
            <person name="Xiao S."/>
            <person name="Wang L."/>
            <person name="Liao Z."/>
            <person name="Chang Y."/>
            <person name="Mo W."/>
            <person name="Hu G."/>
            <person name="Li W."/>
            <person name="Zhao G."/>
            <person name="Zhu H."/>
            <person name="Hu X."/>
            <person name="Ji K."/>
            <person name="Xiang X."/>
            <person name="Song Q."/>
            <person name="Yuan D."/>
            <person name="Jin S."/>
            <person name="Zhang L."/>
        </authorList>
    </citation>
    <scope>NUCLEOTIDE SEQUENCE [LARGE SCALE GENOMIC DNA]</scope>
    <source>
        <strain evidence="1">SQ_2022a</strain>
    </source>
</reference>
<comment type="caution">
    <text evidence="1">The sequence shown here is derived from an EMBL/GenBank/DDBJ whole genome shotgun (WGS) entry which is preliminary data.</text>
</comment>